<feature type="transmembrane region" description="Helical" evidence="6">
    <location>
        <begin position="278"/>
        <end position="299"/>
    </location>
</feature>
<sequence length="472" mass="49885">MAGSLKKGALGFLDTAVMAVAGAAPAYSITASTAALVAAVGIAGPAALWVAFVPMIGITIAFSYLNRWRSDAGAAYAWVGRAIHPSLGFLAGWALLGLSTIFMVAAALPAGEATLDLFAPGELHDVTWATGIGVVWFLGVLALITVGITATAKVQVLMTLLELGALLLVGVLAIWHASAAPVTSLSWDWFLPSSFGNFQTFSAGMLVAVFYYFGWDVSANLAEETANAEKTAGLGGIIGVLVIFLAFILIQVAVQMALTPAEVQNNSANLLPALGHVALPAPWSAIAVLAVMVSAVATLETQLLQCTRLLFSMARDGVVSERMGRLHPRFQTPWLAGFAVAGVSLLLFAVSATVPTISILMSDLINAIGVQVSFYYAVAGIACAWYHRKVLLTDWRVCLFAGVVPFASAVFIGCVGLYQLPQLGWRVSVISIGTIVIGIVPMWYYRRRYASRFYTDPMEHALPYPGPAREAA</sequence>
<keyword evidence="2" id="KW-1003">Cell membrane</keyword>
<keyword evidence="4 6" id="KW-1133">Transmembrane helix</keyword>
<dbReference type="STRING" id="1123029.SAMN02745172_02722"/>
<feature type="transmembrane region" description="Helical" evidence="6">
    <location>
        <begin position="397"/>
        <end position="418"/>
    </location>
</feature>
<dbReference type="OrthoDB" id="9762947at2"/>
<dbReference type="RefSeq" id="WP_073629543.1">
    <property type="nucleotide sequence ID" value="NZ_FRXO01000005.1"/>
</dbReference>
<gene>
    <name evidence="7" type="ORF">SAMN02745172_02722</name>
</gene>
<feature type="transmembrane region" description="Helical" evidence="6">
    <location>
        <begin position="128"/>
        <end position="149"/>
    </location>
</feature>
<evidence type="ECO:0000256" key="1">
    <source>
        <dbReference type="ARBA" id="ARBA00004651"/>
    </source>
</evidence>
<feature type="transmembrane region" description="Helical" evidence="6">
    <location>
        <begin position="364"/>
        <end position="385"/>
    </location>
</feature>
<feature type="transmembrane region" description="Helical" evidence="6">
    <location>
        <begin position="12"/>
        <end position="40"/>
    </location>
</feature>
<organism evidence="7 8">
    <name type="scientific">Pseudoxanthobacter soli DSM 19599</name>
    <dbReference type="NCBI Taxonomy" id="1123029"/>
    <lineage>
        <taxon>Bacteria</taxon>
        <taxon>Pseudomonadati</taxon>
        <taxon>Pseudomonadota</taxon>
        <taxon>Alphaproteobacteria</taxon>
        <taxon>Hyphomicrobiales</taxon>
        <taxon>Segnochrobactraceae</taxon>
        <taxon>Pseudoxanthobacter</taxon>
    </lineage>
</organism>
<dbReference type="GO" id="GO:0005886">
    <property type="term" value="C:plasma membrane"/>
    <property type="evidence" value="ECO:0007669"/>
    <property type="project" value="UniProtKB-SubCell"/>
</dbReference>
<evidence type="ECO:0000313" key="8">
    <source>
        <dbReference type="Proteomes" id="UP000186406"/>
    </source>
</evidence>
<protein>
    <submittedName>
        <fullName evidence="7">Amino acid transporter</fullName>
    </submittedName>
</protein>
<proteinExistence type="predicted"/>
<feature type="transmembrane region" description="Helical" evidence="6">
    <location>
        <begin position="332"/>
        <end position="352"/>
    </location>
</feature>
<dbReference type="AlphaFoldDB" id="A0A1M7ZMF1"/>
<dbReference type="InterPro" id="IPR050367">
    <property type="entry name" value="APC_superfamily"/>
</dbReference>
<dbReference type="PANTHER" id="PTHR42770">
    <property type="entry name" value="AMINO ACID TRANSPORTER-RELATED"/>
    <property type="match status" value="1"/>
</dbReference>
<evidence type="ECO:0000256" key="2">
    <source>
        <dbReference type="ARBA" id="ARBA00022475"/>
    </source>
</evidence>
<dbReference type="EMBL" id="FRXO01000005">
    <property type="protein sequence ID" value="SHO66070.1"/>
    <property type="molecule type" value="Genomic_DNA"/>
</dbReference>
<comment type="subcellular location">
    <subcellularLocation>
        <location evidence="1">Cell membrane</location>
        <topology evidence="1">Multi-pass membrane protein</topology>
    </subcellularLocation>
</comment>
<feature type="transmembrane region" description="Helical" evidence="6">
    <location>
        <begin position="87"/>
        <end position="108"/>
    </location>
</feature>
<dbReference type="PIRSF" id="PIRSF006060">
    <property type="entry name" value="AA_transporter"/>
    <property type="match status" value="1"/>
</dbReference>
<dbReference type="GO" id="GO:0022857">
    <property type="term" value="F:transmembrane transporter activity"/>
    <property type="evidence" value="ECO:0007669"/>
    <property type="project" value="InterPro"/>
</dbReference>
<feature type="transmembrane region" description="Helical" evidence="6">
    <location>
        <begin position="195"/>
        <end position="213"/>
    </location>
</feature>
<evidence type="ECO:0000256" key="5">
    <source>
        <dbReference type="ARBA" id="ARBA00023136"/>
    </source>
</evidence>
<dbReference type="Pfam" id="PF13520">
    <property type="entry name" value="AA_permease_2"/>
    <property type="match status" value="1"/>
</dbReference>
<keyword evidence="5 6" id="KW-0472">Membrane</keyword>
<evidence type="ECO:0000313" key="7">
    <source>
        <dbReference type="EMBL" id="SHO66070.1"/>
    </source>
</evidence>
<feature type="transmembrane region" description="Helical" evidence="6">
    <location>
        <begin position="156"/>
        <end position="175"/>
    </location>
</feature>
<keyword evidence="8" id="KW-1185">Reference proteome</keyword>
<keyword evidence="3 6" id="KW-0812">Transmembrane</keyword>
<feature type="transmembrane region" description="Helical" evidence="6">
    <location>
        <begin position="234"/>
        <end position="258"/>
    </location>
</feature>
<accession>A0A1M7ZMF1</accession>
<dbReference type="Proteomes" id="UP000186406">
    <property type="component" value="Unassembled WGS sequence"/>
</dbReference>
<evidence type="ECO:0000256" key="6">
    <source>
        <dbReference type="SAM" id="Phobius"/>
    </source>
</evidence>
<reference evidence="7 8" key="1">
    <citation type="submission" date="2016-12" db="EMBL/GenBank/DDBJ databases">
        <authorList>
            <person name="Song W.-J."/>
            <person name="Kurnit D.M."/>
        </authorList>
    </citation>
    <scope>NUCLEOTIDE SEQUENCE [LARGE SCALE GENOMIC DNA]</scope>
    <source>
        <strain evidence="7 8">DSM 19599</strain>
    </source>
</reference>
<evidence type="ECO:0000256" key="3">
    <source>
        <dbReference type="ARBA" id="ARBA00022692"/>
    </source>
</evidence>
<name>A0A1M7ZMF1_9HYPH</name>
<feature type="transmembrane region" description="Helical" evidence="6">
    <location>
        <begin position="46"/>
        <end position="66"/>
    </location>
</feature>
<evidence type="ECO:0000256" key="4">
    <source>
        <dbReference type="ARBA" id="ARBA00022989"/>
    </source>
</evidence>
<dbReference type="InterPro" id="IPR002293">
    <property type="entry name" value="AA/rel_permease1"/>
</dbReference>
<dbReference type="PANTHER" id="PTHR42770:SF7">
    <property type="entry name" value="MEMBRANE PROTEIN"/>
    <property type="match status" value="1"/>
</dbReference>
<dbReference type="Gene3D" id="1.20.1740.10">
    <property type="entry name" value="Amino acid/polyamine transporter I"/>
    <property type="match status" value="1"/>
</dbReference>
<feature type="transmembrane region" description="Helical" evidence="6">
    <location>
        <begin position="424"/>
        <end position="445"/>
    </location>
</feature>